<feature type="domain" description="Methyltransferase type 11" evidence="1">
    <location>
        <begin position="99"/>
        <end position="194"/>
    </location>
</feature>
<dbReference type="OrthoDB" id="3763870at2"/>
<reference evidence="2 3" key="1">
    <citation type="submission" date="2019-02" db="EMBL/GenBank/DDBJ databases">
        <title>Genomic Encyclopedia of Type Strains, Phase IV (KMG-IV): sequencing the most valuable type-strain genomes for metagenomic binning, comparative biology and taxonomic classification.</title>
        <authorList>
            <person name="Goeker M."/>
        </authorList>
    </citation>
    <scope>NUCLEOTIDE SEQUENCE [LARGE SCALE GENOMIC DNA]</scope>
    <source>
        <strain evidence="2 3">DSM 101727</strain>
    </source>
</reference>
<keyword evidence="3" id="KW-1185">Reference proteome</keyword>
<evidence type="ECO:0000313" key="3">
    <source>
        <dbReference type="Proteomes" id="UP000294257"/>
    </source>
</evidence>
<gene>
    <name evidence="2" type="ORF">EV193_110191</name>
</gene>
<dbReference type="Pfam" id="PF08241">
    <property type="entry name" value="Methyltransf_11"/>
    <property type="match status" value="1"/>
</dbReference>
<accession>A0A4Q7KGP6</accession>
<protein>
    <submittedName>
        <fullName evidence="2">Ubiquinone/menaquinone biosynthesis C-methylase UbiE</fullName>
    </submittedName>
</protein>
<dbReference type="CDD" id="cd02440">
    <property type="entry name" value="AdoMet_MTases"/>
    <property type="match status" value="1"/>
</dbReference>
<dbReference type="InterPro" id="IPR013216">
    <property type="entry name" value="Methyltransf_11"/>
</dbReference>
<dbReference type="RefSeq" id="WP_130347387.1">
    <property type="nucleotide sequence ID" value="NZ_SGWQ01000010.1"/>
</dbReference>
<dbReference type="PANTHER" id="PTHR43591">
    <property type="entry name" value="METHYLTRANSFERASE"/>
    <property type="match status" value="1"/>
</dbReference>
<dbReference type="AlphaFoldDB" id="A0A4Q7KGP6"/>
<dbReference type="Gene3D" id="3.40.50.150">
    <property type="entry name" value="Vaccinia Virus protein VP39"/>
    <property type="match status" value="1"/>
</dbReference>
<dbReference type="EMBL" id="SGWQ01000010">
    <property type="protein sequence ID" value="RZS34041.1"/>
    <property type="molecule type" value="Genomic_DNA"/>
</dbReference>
<organism evidence="2 3">
    <name type="scientific">Herbihabitans rhizosphaerae</name>
    <dbReference type="NCBI Taxonomy" id="1872711"/>
    <lineage>
        <taxon>Bacteria</taxon>
        <taxon>Bacillati</taxon>
        <taxon>Actinomycetota</taxon>
        <taxon>Actinomycetes</taxon>
        <taxon>Pseudonocardiales</taxon>
        <taxon>Pseudonocardiaceae</taxon>
        <taxon>Herbihabitans</taxon>
    </lineage>
</organism>
<keyword evidence="2" id="KW-0489">Methyltransferase</keyword>
<comment type="caution">
    <text evidence="2">The sequence shown here is derived from an EMBL/GenBank/DDBJ whole genome shotgun (WGS) entry which is preliminary data.</text>
</comment>
<dbReference type="SUPFAM" id="SSF53335">
    <property type="entry name" value="S-adenosyl-L-methionine-dependent methyltransferases"/>
    <property type="match status" value="1"/>
</dbReference>
<evidence type="ECO:0000259" key="1">
    <source>
        <dbReference type="Pfam" id="PF08241"/>
    </source>
</evidence>
<keyword evidence="2" id="KW-0830">Ubiquinone</keyword>
<dbReference type="PANTHER" id="PTHR43591:SF99">
    <property type="entry name" value="OS06G0646000 PROTEIN"/>
    <property type="match status" value="1"/>
</dbReference>
<dbReference type="GO" id="GO:0032259">
    <property type="term" value="P:methylation"/>
    <property type="evidence" value="ECO:0007669"/>
    <property type="project" value="UniProtKB-KW"/>
</dbReference>
<name>A0A4Q7KGP6_9PSEU</name>
<dbReference type="InterPro" id="IPR029063">
    <property type="entry name" value="SAM-dependent_MTases_sf"/>
</dbReference>
<evidence type="ECO:0000313" key="2">
    <source>
        <dbReference type="EMBL" id="RZS34041.1"/>
    </source>
</evidence>
<dbReference type="Proteomes" id="UP000294257">
    <property type="component" value="Unassembled WGS sequence"/>
</dbReference>
<dbReference type="GO" id="GO:0008757">
    <property type="term" value="F:S-adenosylmethionine-dependent methyltransferase activity"/>
    <property type="evidence" value="ECO:0007669"/>
    <property type="project" value="InterPro"/>
</dbReference>
<keyword evidence="2" id="KW-0808">Transferase</keyword>
<proteinExistence type="predicted"/>
<sequence length="255" mass="27219">MTGATTSTAATRKLLTLLDEPPAEPDVSRGYLDLLDEGDRPDPGLIQRLMRTSLVPRIYEHYWRPSLARLAKGPIGPSMAGEHRIASDMLALRPGDTALDVACGTGAFTRTFARTVGSDGLAIGLDASPTMLARAVAETNPANVAYLRGDAVHPPLRASIVDGLCCYAALHLFADPAAALDGFARVLKPGGRLTVLTTLRPSWQPLRAVDSLSVALSGQRMFDRDELANLLRNKGFGDIDQRAHGVIQIVGATKE</sequence>